<dbReference type="InterPro" id="IPR036291">
    <property type="entry name" value="NAD(P)-bd_dom_sf"/>
</dbReference>
<keyword evidence="2" id="KW-0560">Oxidoreductase</keyword>
<dbReference type="CDD" id="cd05360">
    <property type="entry name" value="SDR_c3"/>
    <property type="match status" value="1"/>
</dbReference>
<comment type="similarity">
    <text evidence="1 3">Belongs to the short-chain dehydrogenases/reductases (SDR) family.</text>
</comment>
<gene>
    <name evidence="7" type="ORF">H8S84_00195</name>
</gene>
<evidence type="ECO:0000256" key="3">
    <source>
        <dbReference type="RuleBase" id="RU000363"/>
    </source>
</evidence>
<reference evidence="7" key="1">
    <citation type="submission" date="2020-08" db="EMBL/GenBank/DDBJ databases">
        <title>Pontibacter sp. SD6 16S ribosomal RNA gene Genome sequencing and assembly.</title>
        <authorList>
            <person name="Kang M."/>
        </authorList>
    </citation>
    <scope>NUCLEOTIDE SEQUENCE</scope>
    <source>
        <strain evidence="7">SD6</strain>
    </source>
</reference>
<dbReference type="GO" id="GO:0016020">
    <property type="term" value="C:membrane"/>
    <property type="evidence" value="ECO:0007669"/>
    <property type="project" value="TreeGrafter"/>
</dbReference>
<evidence type="ECO:0000313" key="8">
    <source>
        <dbReference type="Proteomes" id="UP000603640"/>
    </source>
</evidence>
<name>A0A923N4D6_9BACT</name>
<dbReference type="NCBIfam" id="NF005495">
    <property type="entry name" value="PRK07109.1"/>
    <property type="match status" value="1"/>
</dbReference>
<accession>A0A923N4D6</accession>
<sequence length="344" mass="37564">METTENTSKGVVVITGASAGLGRACARKFAEAGYDVGLLARGIDGLEGAKKEVLQMGRKAVYVQVDVADAQAVENAAAKIEEELGPIDVWVNNAMNSVFSPIKEMKAEEYKRVTEVTYLGQVYGTLSALKRMLPRNKGVIIMVGSALAYRGIPLQSAYCGSKHAIQGFFDSLRTELMHDKTNVRTTMVQLPAMNTTQFGFVKTRLPKKPKPMGKIYQPEVAADAILFAAEHDRREIYVGYPTVQAIVGDKIAPELGDYVLAKTGFKGQQTDEPEDPNRKHNLWEPVPGDHGAHGNFEAEATDSSPQLWLSKNKYKLLTGILGLGGLVLGAMAADKWKNDEYNNE</sequence>
<dbReference type="InterPro" id="IPR002347">
    <property type="entry name" value="SDR_fam"/>
</dbReference>
<dbReference type="Proteomes" id="UP000603640">
    <property type="component" value="Unassembled WGS sequence"/>
</dbReference>
<keyword evidence="5" id="KW-1133">Transmembrane helix</keyword>
<evidence type="ECO:0000256" key="2">
    <source>
        <dbReference type="ARBA" id="ARBA00023002"/>
    </source>
</evidence>
<dbReference type="Pfam" id="PF00106">
    <property type="entry name" value="adh_short"/>
    <property type="match status" value="1"/>
</dbReference>
<evidence type="ECO:0000256" key="1">
    <source>
        <dbReference type="ARBA" id="ARBA00006484"/>
    </source>
</evidence>
<organism evidence="7 8">
    <name type="scientific">Pontibacter cellulosilyticus</name>
    <dbReference type="NCBI Taxonomy" id="1720253"/>
    <lineage>
        <taxon>Bacteria</taxon>
        <taxon>Pseudomonadati</taxon>
        <taxon>Bacteroidota</taxon>
        <taxon>Cytophagia</taxon>
        <taxon>Cytophagales</taxon>
        <taxon>Hymenobacteraceae</taxon>
        <taxon>Pontibacter</taxon>
    </lineage>
</organism>
<evidence type="ECO:0000259" key="6">
    <source>
        <dbReference type="SMART" id="SM00822"/>
    </source>
</evidence>
<dbReference type="SUPFAM" id="SSF51735">
    <property type="entry name" value="NAD(P)-binding Rossmann-fold domains"/>
    <property type="match status" value="1"/>
</dbReference>
<dbReference type="PANTHER" id="PTHR44196">
    <property type="entry name" value="DEHYDROGENASE/REDUCTASE SDR FAMILY MEMBER 7B"/>
    <property type="match status" value="1"/>
</dbReference>
<comment type="caution">
    <text evidence="7">The sequence shown here is derived from an EMBL/GenBank/DDBJ whole genome shotgun (WGS) entry which is preliminary data.</text>
</comment>
<dbReference type="PROSITE" id="PS00061">
    <property type="entry name" value="ADH_SHORT"/>
    <property type="match status" value="1"/>
</dbReference>
<dbReference type="EMBL" id="JACRVF010000001">
    <property type="protein sequence ID" value="MBC5991246.1"/>
    <property type="molecule type" value="Genomic_DNA"/>
</dbReference>
<evidence type="ECO:0000313" key="7">
    <source>
        <dbReference type="EMBL" id="MBC5991246.1"/>
    </source>
</evidence>
<dbReference type="InterPro" id="IPR020904">
    <property type="entry name" value="Sc_DH/Rdtase_CS"/>
</dbReference>
<dbReference type="GO" id="GO:0016491">
    <property type="term" value="F:oxidoreductase activity"/>
    <property type="evidence" value="ECO:0007669"/>
    <property type="project" value="UniProtKB-KW"/>
</dbReference>
<protein>
    <submittedName>
        <fullName evidence="7">SDR family oxidoreductase</fullName>
    </submittedName>
</protein>
<keyword evidence="5" id="KW-0812">Transmembrane</keyword>
<dbReference type="PRINTS" id="PR00080">
    <property type="entry name" value="SDRFAMILY"/>
</dbReference>
<dbReference type="Gene3D" id="3.40.50.720">
    <property type="entry name" value="NAD(P)-binding Rossmann-like Domain"/>
    <property type="match status" value="1"/>
</dbReference>
<evidence type="ECO:0000256" key="5">
    <source>
        <dbReference type="SAM" id="Phobius"/>
    </source>
</evidence>
<feature type="region of interest" description="Disordered" evidence="4">
    <location>
        <begin position="267"/>
        <end position="302"/>
    </location>
</feature>
<proteinExistence type="inferred from homology"/>
<dbReference type="RefSeq" id="WP_187065261.1">
    <property type="nucleotide sequence ID" value="NZ_JACRVF010000001.1"/>
</dbReference>
<dbReference type="PRINTS" id="PR00081">
    <property type="entry name" value="GDHRDH"/>
</dbReference>
<dbReference type="InterPro" id="IPR057326">
    <property type="entry name" value="KR_dom"/>
</dbReference>
<dbReference type="PANTHER" id="PTHR44196:SF1">
    <property type="entry name" value="DEHYDROGENASE_REDUCTASE SDR FAMILY MEMBER 7B"/>
    <property type="match status" value="1"/>
</dbReference>
<evidence type="ECO:0000256" key="4">
    <source>
        <dbReference type="SAM" id="MobiDB-lite"/>
    </source>
</evidence>
<feature type="domain" description="Ketoreductase" evidence="6">
    <location>
        <begin position="10"/>
        <end position="193"/>
    </location>
</feature>
<feature type="transmembrane region" description="Helical" evidence="5">
    <location>
        <begin position="314"/>
        <end position="333"/>
    </location>
</feature>
<dbReference type="AlphaFoldDB" id="A0A923N4D6"/>
<dbReference type="SMART" id="SM00822">
    <property type="entry name" value="PKS_KR"/>
    <property type="match status" value="1"/>
</dbReference>
<keyword evidence="8" id="KW-1185">Reference proteome</keyword>
<keyword evidence="5" id="KW-0472">Membrane</keyword>